<dbReference type="GO" id="GO:0045493">
    <property type="term" value="P:xylan catabolic process"/>
    <property type="evidence" value="ECO:0007669"/>
    <property type="project" value="UniProtKB-KW"/>
</dbReference>
<gene>
    <name evidence="3" type="ORF">CJ263_01885</name>
</gene>
<keyword evidence="3" id="KW-0624">Polysaccharide degradation</keyword>
<dbReference type="RefSeq" id="WP_094995707.1">
    <property type="nucleotide sequence ID" value="NZ_BMJL01000001.1"/>
</dbReference>
<accession>A0A223V170</accession>
<dbReference type="Proteomes" id="UP000215244">
    <property type="component" value="Chromosome"/>
</dbReference>
<dbReference type="Gene3D" id="3.40.50.1820">
    <property type="entry name" value="alpha/beta hydrolase"/>
    <property type="match status" value="1"/>
</dbReference>
<dbReference type="PANTHER" id="PTHR48081:SF6">
    <property type="entry name" value="PEPTIDASE S9 PROLYL OLIGOPEPTIDASE CATALYTIC DOMAIN-CONTAINING PROTEIN"/>
    <property type="match status" value="1"/>
</dbReference>
<dbReference type="AlphaFoldDB" id="A0A223V170"/>
<dbReference type="SUPFAM" id="SSF53474">
    <property type="entry name" value="alpha/beta-Hydrolases"/>
    <property type="match status" value="1"/>
</dbReference>
<keyword evidence="3" id="KW-0326">Glycosidase</keyword>
<keyword evidence="3" id="KW-0119">Carbohydrate metabolism</keyword>
<feature type="domain" description="Dienelactone hydrolase" evidence="2">
    <location>
        <begin position="64"/>
        <end position="266"/>
    </location>
</feature>
<dbReference type="GO" id="GO:0016798">
    <property type="term" value="F:hydrolase activity, acting on glycosyl bonds"/>
    <property type="evidence" value="ECO:0007669"/>
    <property type="project" value="UniProtKB-KW"/>
</dbReference>
<dbReference type="Pfam" id="PF01738">
    <property type="entry name" value="DLH"/>
    <property type="match status" value="1"/>
</dbReference>
<organism evidence="3 4">
    <name type="scientific">Maribacter cobaltidurans</name>
    <dbReference type="NCBI Taxonomy" id="1178778"/>
    <lineage>
        <taxon>Bacteria</taxon>
        <taxon>Pseudomonadati</taxon>
        <taxon>Bacteroidota</taxon>
        <taxon>Flavobacteriia</taxon>
        <taxon>Flavobacteriales</taxon>
        <taxon>Flavobacteriaceae</taxon>
        <taxon>Maribacter</taxon>
    </lineage>
</organism>
<dbReference type="EMBL" id="CP022957">
    <property type="protein sequence ID" value="ASV29074.1"/>
    <property type="molecule type" value="Genomic_DNA"/>
</dbReference>
<evidence type="ECO:0000259" key="2">
    <source>
        <dbReference type="Pfam" id="PF01738"/>
    </source>
</evidence>
<sequence length="294" mass="32345">MKKIATSLILCITTTIFAQEIIELPYETTQNVSWEGGEKEYYSDIWQTQVVTNVSTPTMEVFAPENPNGTSVIIAPGGGLYALSINSEGNDVAKWLVEKGITAFVLKYRLVPTGSDGVQEITQEGGTNPQKIMQRVAPVLPLSINDGLSAIEYVRTNAQKYKLDPNKIGFMGFSAGGAVTMGVAYNYNEKNRPDFIVPVYPWTTAQPVQEVPQTAPSMLVICATDDPLGLAIGSIELYSSWLKANKPAGLHMYSKGGHGFGMKTQNLPSDNWIQRFHDWWKVEISTKETKVGKM</sequence>
<dbReference type="InterPro" id="IPR002925">
    <property type="entry name" value="Dienelactn_hydro"/>
</dbReference>
<dbReference type="InterPro" id="IPR050300">
    <property type="entry name" value="GDXG_lipolytic_enzyme"/>
</dbReference>
<reference evidence="3 4" key="1">
    <citation type="submission" date="2017-08" db="EMBL/GenBank/DDBJ databases">
        <title>The complete genome sequence of Maribacter sp. B1, isolated from deep-sea sediment.</title>
        <authorList>
            <person name="Wu Y.-H."/>
            <person name="Cheng H."/>
            <person name="Xu X.-W."/>
        </authorList>
    </citation>
    <scope>NUCLEOTIDE SEQUENCE [LARGE SCALE GENOMIC DNA]</scope>
    <source>
        <strain evidence="3 4">B1</strain>
    </source>
</reference>
<evidence type="ECO:0000256" key="1">
    <source>
        <dbReference type="ARBA" id="ARBA00022801"/>
    </source>
</evidence>
<keyword evidence="4" id="KW-1185">Reference proteome</keyword>
<dbReference type="KEGG" id="marb:CJ263_01885"/>
<evidence type="ECO:0000313" key="4">
    <source>
        <dbReference type="Proteomes" id="UP000215244"/>
    </source>
</evidence>
<keyword evidence="1 3" id="KW-0378">Hydrolase</keyword>
<dbReference type="PANTHER" id="PTHR48081">
    <property type="entry name" value="AB HYDROLASE SUPERFAMILY PROTEIN C4A8.06C"/>
    <property type="match status" value="1"/>
</dbReference>
<dbReference type="OrthoDB" id="9794725at2"/>
<dbReference type="InterPro" id="IPR029058">
    <property type="entry name" value="AB_hydrolase_fold"/>
</dbReference>
<protein>
    <submittedName>
        <fullName evidence="3">1,4-beta-xylanase</fullName>
    </submittedName>
</protein>
<proteinExistence type="predicted"/>
<evidence type="ECO:0000313" key="3">
    <source>
        <dbReference type="EMBL" id="ASV29074.1"/>
    </source>
</evidence>
<keyword evidence="3" id="KW-0858">Xylan degradation</keyword>
<name>A0A223V170_9FLAO</name>